<dbReference type="AlphaFoldDB" id="A0AAQ3QYF5"/>
<evidence type="ECO:0000256" key="1">
    <source>
        <dbReference type="ARBA" id="ARBA00023172"/>
    </source>
</evidence>
<protein>
    <submittedName>
        <fullName evidence="3">Tyrosine-type recombinase/integrase</fullName>
    </submittedName>
</protein>
<dbReference type="PROSITE" id="PS51898">
    <property type="entry name" value="TYR_RECOMBINASE"/>
    <property type="match status" value="1"/>
</dbReference>
<evidence type="ECO:0000313" key="3">
    <source>
        <dbReference type="EMBL" id="WOO43740.1"/>
    </source>
</evidence>
<dbReference type="GO" id="GO:0015074">
    <property type="term" value="P:DNA integration"/>
    <property type="evidence" value="ECO:0007669"/>
    <property type="project" value="InterPro"/>
</dbReference>
<dbReference type="GO" id="GO:0006310">
    <property type="term" value="P:DNA recombination"/>
    <property type="evidence" value="ECO:0007669"/>
    <property type="project" value="UniProtKB-KW"/>
</dbReference>
<dbReference type="KEGG" id="puo:RZN69_15780"/>
<dbReference type="InterPro" id="IPR002104">
    <property type="entry name" value="Integrase_catalytic"/>
</dbReference>
<reference evidence="3 4" key="1">
    <citation type="submission" date="2023-10" db="EMBL/GenBank/DDBJ databases">
        <title>Rubellicoccus peritrichatus gen. nov., sp. nov., isolated from an algae of coral reef tank.</title>
        <authorList>
            <person name="Luo J."/>
        </authorList>
    </citation>
    <scope>NUCLEOTIDE SEQUENCE [LARGE SCALE GENOMIC DNA]</scope>
    <source>
        <strain evidence="3 4">CR14</strain>
    </source>
</reference>
<accession>A0AAQ3QYF5</accession>
<dbReference type="EMBL" id="CP136920">
    <property type="protein sequence ID" value="WOO43740.1"/>
    <property type="molecule type" value="Genomic_DNA"/>
</dbReference>
<dbReference type="Proteomes" id="UP001304300">
    <property type="component" value="Chromosome"/>
</dbReference>
<name>A0AAQ3QYF5_9BACT</name>
<evidence type="ECO:0000313" key="4">
    <source>
        <dbReference type="Proteomes" id="UP001304300"/>
    </source>
</evidence>
<dbReference type="InterPro" id="IPR011010">
    <property type="entry name" value="DNA_brk_join_enz"/>
</dbReference>
<keyword evidence="1" id="KW-0233">DNA recombination</keyword>
<keyword evidence="4" id="KW-1185">Reference proteome</keyword>
<evidence type="ECO:0000259" key="2">
    <source>
        <dbReference type="PROSITE" id="PS51898"/>
    </source>
</evidence>
<dbReference type="SUPFAM" id="SSF56349">
    <property type="entry name" value="DNA breaking-rejoining enzymes"/>
    <property type="match status" value="1"/>
</dbReference>
<gene>
    <name evidence="3" type="ORF">RZN69_15780</name>
</gene>
<dbReference type="Gene3D" id="1.10.443.10">
    <property type="entry name" value="Intergrase catalytic core"/>
    <property type="match status" value="1"/>
</dbReference>
<organism evidence="3 4">
    <name type="scientific">Rubellicoccus peritrichatus</name>
    <dbReference type="NCBI Taxonomy" id="3080537"/>
    <lineage>
        <taxon>Bacteria</taxon>
        <taxon>Pseudomonadati</taxon>
        <taxon>Verrucomicrobiota</taxon>
        <taxon>Opitutia</taxon>
        <taxon>Puniceicoccales</taxon>
        <taxon>Cerasicoccaceae</taxon>
        <taxon>Rubellicoccus</taxon>
    </lineage>
</organism>
<proteinExistence type="predicted"/>
<feature type="domain" description="Tyr recombinase" evidence="2">
    <location>
        <begin position="1"/>
        <end position="122"/>
    </location>
</feature>
<dbReference type="GO" id="GO:0003677">
    <property type="term" value="F:DNA binding"/>
    <property type="evidence" value="ECO:0007669"/>
    <property type="project" value="InterPro"/>
</dbReference>
<dbReference type="InterPro" id="IPR013762">
    <property type="entry name" value="Integrase-like_cat_sf"/>
</dbReference>
<sequence>MLYLTAAYTGLRLNELKQLVVLDLCLKDENSYIKVRSSTTKNKKDAIIPLHSRLVSEFRVHIQNKEPGEHVFEICGHPDDTFNRDLKRAGIENLMLSTGKSISMRCDTHLLQNLPEVVFRNA</sequence>